<feature type="compositionally biased region" description="Polar residues" evidence="1">
    <location>
        <begin position="119"/>
        <end position="128"/>
    </location>
</feature>
<name>A0A183HDT8_9BILA</name>
<evidence type="ECO:0000313" key="2">
    <source>
        <dbReference type="EMBL" id="VDO43844.1"/>
    </source>
</evidence>
<reference evidence="2 3" key="2">
    <citation type="submission" date="2018-11" db="EMBL/GenBank/DDBJ databases">
        <authorList>
            <consortium name="Pathogen Informatics"/>
        </authorList>
    </citation>
    <scope>NUCLEOTIDE SEQUENCE [LARGE SCALE GENOMIC DNA]</scope>
</reference>
<feature type="region of interest" description="Disordered" evidence="1">
    <location>
        <begin position="82"/>
        <end position="146"/>
    </location>
</feature>
<feature type="compositionally biased region" description="Polar residues" evidence="1">
    <location>
        <begin position="135"/>
        <end position="146"/>
    </location>
</feature>
<feature type="compositionally biased region" description="Polar residues" evidence="1">
    <location>
        <begin position="89"/>
        <end position="102"/>
    </location>
</feature>
<dbReference type="EMBL" id="UZAJ01004964">
    <property type="protein sequence ID" value="VDO43844.1"/>
    <property type="molecule type" value="Genomic_DNA"/>
</dbReference>
<dbReference type="WBParaSite" id="OFLC_0000564901-mRNA-1">
    <property type="protein sequence ID" value="OFLC_0000564901-mRNA-1"/>
    <property type="gene ID" value="OFLC_0000564901"/>
</dbReference>
<reference evidence="4" key="1">
    <citation type="submission" date="2016-06" db="UniProtKB">
        <authorList>
            <consortium name="WormBaseParasite"/>
        </authorList>
    </citation>
    <scope>IDENTIFICATION</scope>
</reference>
<proteinExistence type="predicted"/>
<sequence>MKFFLLKASRFQEHSEGIITDPATIATLKAQYGVDFKKVQALKGANGEPVYVLLDEGDEIDPETANQLAASVAAGDFDEAKPEIRHVKSTPSNATGTSSTLDTYDKNAPSKSASEKIAQDQQPKQQVKSGLAKNAGSSKFETTWPI</sequence>
<accession>A0A183HDT8</accession>
<gene>
    <name evidence="2" type="ORF">OFLC_LOCUS5648</name>
</gene>
<protein>
    <submittedName>
        <fullName evidence="4">Sep15_SelM domain-containing protein</fullName>
    </submittedName>
</protein>
<keyword evidence="3" id="KW-1185">Reference proteome</keyword>
<dbReference type="AlphaFoldDB" id="A0A183HDT8"/>
<dbReference type="STRING" id="387005.A0A183HDT8"/>
<evidence type="ECO:0000313" key="4">
    <source>
        <dbReference type="WBParaSite" id="OFLC_0000564901-mRNA-1"/>
    </source>
</evidence>
<evidence type="ECO:0000313" key="3">
    <source>
        <dbReference type="Proteomes" id="UP000267606"/>
    </source>
</evidence>
<organism evidence="4">
    <name type="scientific">Onchocerca flexuosa</name>
    <dbReference type="NCBI Taxonomy" id="387005"/>
    <lineage>
        <taxon>Eukaryota</taxon>
        <taxon>Metazoa</taxon>
        <taxon>Ecdysozoa</taxon>
        <taxon>Nematoda</taxon>
        <taxon>Chromadorea</taxon>
        <taxon>Rhabditida</taxon>
        <taxon>Spirurina</taxon>
        <taxon>Spiruromorpha</taxon>
        <taxon>Filarioidea</taxon>
        <taxon>Onchocercidae</taxon>
        <taxon>Onchocerca</taxon>
    </lineage>
</organism>
<evidence type="ECO:0000256" key="1">
    <source>
        <dbReference type="SAM" id="MobiDB-lite"/>
    </source>
</evidence>
<dbReference type="Proteomes" id="UP000267606">
    <property type="component" value="Unassembled WGS sequence"/>
</dbReference>